<name>A0ABV6GKS2_9BACI</name>
<dbReference type="InterPro" id="IPR024976">
    <property type="entry name" value="DUF3885"/>
</dbReference>
<gene>
    <name evidence="2" type="ORF">ACFFIX_19115</name>
</gene>
<keyword evidence="3" id="KW-1185">Reference proteome</keyword>
<evidence type="ECO:0000313" key="3">
    <source>
        <dbReference type="Proteomes" id="UP001589854"/>
    </source>
</evidence>
<organism evidence="2 3">
    <name type="scientific">Metabacillus herbersteinensis</name>
    <dbReference type="NCBI Taxonomy" id="283816"/>
    <lineage>
        <taxon>Bacteria</taxon>
        <taxon>Bacillati</taxon>
        <taxon>Bacillota</taxon>
        <taxon>Bacilli</taxon>
        <taxon>Bacillales</taxon>
        <taxon>Bacillaceae</taxon>
        <taxon>Metabacillus</taxon>
    </lineage>
</organism>
<feature type="domain" description="DUF3885" evidence="1">
    <location>
        <begin position="4"/>
        <end position="204"/>
    </location>
</feature>
<dbReference type="EMBL" id="JBHLVO010000021">
    <property type="protein sequence ID" value="MFC0273507.1"/>
    <property type="molecule type" value="Genomic_DNA"/>
</dbReference>
<comment type="caution">
    <text evidence="2">The sequence shown here is derived from an EMBL/GenBank/DDBJ whole genome shotgun (WGS) entry which is preliminary data.</text>
</comment>
<proteinExistence type="predicted"/>
<dbReference type="Proteomes" id="UP001589854">
    <property type="component" value="Unassembled WGS sequence"/>
</dbReference>
<accession>A0ABV6GKS2</accession>
<sequence>MEFEKYMESNFPNLSLRPALFYSWDIGIRFELGVEWKREYDYENSPYLKGVYKGVINLFKSLHLDDEEIFIVANVNDYGDKKTFKHKINIFYPFVRDKSVLFKLKHKVIPYIFPEDDEEGLYKTHRFILRCKTSDIRYVPLLKAICNQDMGIKPSIFHDIFFININRETIFHVYDDRGCDLLAKSPETIRCIYNSYNEWILDYDREEIDKVFR</sequence>
<reference evidence="2 3" key="1">
    <citation type="submission" date="2024-09" db="EMBL/GenBank/DDBJ databases">
        <authorList>
            <person name="Sun Q."/>
            <person name="Mori K."/>
        </authorList>
    </citation>
    <scope>NUCLEOTIDE SEQUENCE [LARGE SCALE GENOMIC DNA]</scope>
    <source>
        <strain evidence="2 3">CCM 7228</strain>
    </source>
</reference>
<dbReference type="RefSeq" id="WP_378936871.1">
    <property type="nucleotide sequence ID" value="NZ_JBHLVO010000021.1"/>
</dbReference>
<evidence type="ECO:0000313" key="2">
    <source>
        <dbReference type="EMBL" id="MFC0273507.1"/>
    </source>
</evidence>
<protein>
    <submittedName>
        <fullName evidence="2">DUF3885 domain-containing protein</fullName>
    </submittedName>
</protein>
<dbReference type="Pfam" id="PF13021">
    <property type="entry name" value="DUF3885"/>
    <property type="match status" value="1"/>
</dbReference>
<evidence type="ECO:0000259" key="1">
    <source>
        <dbReference type="Pfam" id="PF13021"/>
    </source>
</evidence>